<gene>
    <name evidence="2" type="ORF">GCM10010201_34710</name>
</gene>
<dbReference type="PROSITE" id="PS51674">
    <property type="entry name" value="4FE4S_WBL"/>
    <property type="match status" value="1"/>
</dbReference>
<accession>A0ABP6B4K7</accession>
<feature type="domain" description="4Fe-4S Wbl-type" evidence="1">
    <location>
        <begin position="28"/>
        <end position="98"/>
    </location>
</feature>
<proteinExistence type="predicted"/>
<reference evidence="3" key="1">
    <citation type="journal article" date="2019" name="Int. J. Syst. Evol. Microbiol.">
        <title>The Global Catalogue of Microorganisms (GCM) 10K type strain sequencing project: providing services to taxonomists for standard genome sequencing and annotation.</title>
        <authorList>
            <consortium name="The Broad Institute Genomics Platform"/>
            <consortium name="The Broad Institute Genome Sequencing Center for Infectious Disease"/>
            <person name="Wu L."/>
            <person name="Ma J."/>
        </authorList>
    </citation>
    <scope>NUCLEOTIDE SEQUENCE [LARGE SCALE GENOMIC DNA]</scope>
    <source>
        <strain evidence="3">JCM 3367</strain>
    </source>
</reference>
<comment type="caution">
    <text evidence="2">The sequence shown here is derived from an EMBL/GenBank/DDBJ whole genome shotgun (WGS) entry which is preliminary data.</text>
</comment>
<dbReference type="EMBL" id="BAAARY010000032">
    <property type="protein sequence ID" value="GAA2532295.1"/>
    <property type="molecule type" value="Genomic_DNA"/>
</dbReference>
<dbReference type="Pfam" id="PF02467">
    <property type="entry name" value="Whib"/>
    <property type="match status" value="1"/>
</dbReference>
<organism evidence="2 3">
    <name type="scientific">Pilimelia columellifera subsp. columellifera</name>
    <dbReference type="NCBI Taxonomy" id="706583"/>
    <lineage>
        <taxon>Bacteria</taxon>
        <taxon>Bacillati</taxon>
        <taxon>Actinomycetota</taxon>
        <taxon>Actinomycetes</taxon>
        <taxon>Micromonosporales</taxon>
        <taxon>Micromonosporaceae</taxon>
        <taxon>Pilimelia</taxon>
    </lineage>
</organism>
<evidence type="ECO:0000313" key="3">
    <source>
        <dbReference type="Proteomes" id="UP001499978"/>
    </source>
</evidence>
<dbReference type="RefSeq" id="WP_344174435.1">
    <property type="nucleotide sequence ID" value="NZ_BAAARY010000032.1"/>
</dbReference>
<sequence>MKTATATATPIEQQPIRVLSDLVAEQGKCVGAGVNAENDPWFPVTQLPGELEAQARLACSGCPVVASCLEMTLRMEQGLRRMEVEGLFGARAPHERIALLRARRGGGAR</sequence>
<dbReference type="InterPro" id="IPR034768">
    <property type="entry name" value="4FE4S_WBL"/>
</dbReference>
<dbReference type="Proteomes" id="UP001499978">
    <property type="component" value="Unassembled WGS sequence"/>
</dbReference>
<evidence type="ECO:0000259" key="1">
    <source>
        <dbReference type="PROSITE" id="PS51674"/>
    </source>
</evidence>
<protein>
    <recommendedName>
        <fullName evidence="1">4Fe-4S Wbl-type domain-containing protein</fullName>
    </recommendedName>
</protein>
<name>A0ABP6B4K7_9ACTN</name>
<evidence type="ECO:0000313" key="2">
    <source>
        <dbReference type="EMBL" id="GAA2532295.1"/>
    </source>
</evidence>
<keyword evidence="3" id="KW-1185">Reference proteome</keyword>